<name>A0ABS9TTK8_9PSEU</name>
<organism evidence="1 2">
    <name type="scientific">Pseudonocardia alaniniphila</name>
    <dbReference type="NCBI Taxonomy" id="75291"/>
    <lineage>
        <taxon>Bacteria</taxon>
        <taxon>Bacillati</taxon>
        <taxon>Actinomycetota</taxon>
        <taxon>Actinomycetes</taxon>
        <taxon>Pseudonocardiales</taxon>
        <taxon>Pseudonocardiaceae</taxon>
        <taxon>Pseudonocardia</taxon>
    </lineage>
</organism>
<comment type="caution">
    <text evidence="1">The sequence shown here is derived from an EMBL/GenBank/DDBJ whole genome shotgun (WGS) entry which is preliminary data.</text>
</comment>
<protein>
    <submittedName>
        <fullName evidence="1">Uncharacterized protein</fullName>
    </submittedName>
</protein>
<reference evidence="1 2" key="1">
    <citation type="submission" date="2022-03" db="EMBL/GenBank/DDBJ databases">
        <title>Pseudonocardia alaer sp. nov., a novel actinomycete isolated from reed forest soil.</title>
        <authorList>
            <person name="Wang L."/>
        </authorList>
    </citation>
    <scope>NUCLEOTIDE SEQUENCE [LARGE SCALE GENOMIC DNA]</scope>
    <source>
        <strain evidence="1 2">Y-16303</strain>
    </source>
</reference>
<gene>
    <name evidence="1" type="ORF">MMF94_39880</name>
</gene>
<dbReference type="Proteomes" id="UP001299970">
    <property type="component" value="Unassembled WGS sequence"/>
</dbReference>
<proteinExistence type="predicted"/>
<dbReference type="EMBL" id="JAKXMK010000051">
    <property type="protein sequence ID" value="MCH6171880.1"/>
    <property type="molecule type" value="Genomic_DNA"/>
</dbReference>
<sequence>MAPRPNQCADRACTELGVGPIGISNIHHGRHTGTFAGVYVTLTIHRDRSFAGQDQEAGPVLTGSIGISARFSAVTTATVTSRTARSSTSMVSPKVWAGARAMEAKVSQRPLRPARRRP</sequence>
<evidence type="ECO:0000313" key="1">
    <source>
        <dbReference type="EMBL" id="MCH6171880.1"/>
    </source>
</evidence>
<accession>A0ABS9TTK8</accession>
<dbReference type="RefSeq" id="WP_241042686.1">
    <property type="nucleotide sequence ID" value="NZ_BAAAJF010000031.1"/>
</dbReference>
<evidence type="ECO:0000313" key="2">
    <source>
        <dbReference type="Proteomes" id="UP001299970"/>
    </source>
</evidence>
<keyword evidence="2" id="KW-1185">Reference proteome</keyword>